<feature type="domain" description="Co-chaperone DjlA N-terminal" evidence="1">
    <location>
        <begin position="26"/>
        <end position="138"/>
    </location>
</feature>
<name>A0A931I1E2_9HYPH</name>
<keyword evidence="3" id="KW-1185">Reference proteome</keyword>
<dbReference type="EMBL" id="JADZLT010000042">
    <property type="protein sequence ID" value="MBH0237186.1"/>
    <property type="molecule type" value="Genomic_DNA"/>
</dbReference>
<evidence type="ECO:0000259" key="1">
    <source>
        <dbReference type="Pfam" id="PF05099"/>
    </source>
</evidence>
<dbReference type="Proteomes" id="UP000631694">
    <property type="component" value="Unassembled WGS sequence"/>
</dbReference>
<comment type="caution">
    <text evidence="2">The sequence shown here is derived from an EMBL/GenBank/DDBJ whole genome shotgun (WGS) entry which is preliminary data.</text>
</comment>
<dbReference type="Pfam" id="PF05099">
    <property type="entry name" value="TerB"/>
    <property type="match status" value="1"/>
</dbReference>
<dbReference type="CDD" id="cd07313">
    <property type="entry name" value="terB_like_2"/>
    <property type="match status" value="1"/>
</dbReference>
<reference evidence="2" key="1">
    <citation type="submission" date="2020-12" db="EMBL/GenBank/DDBJ databases">
        <title>Methylobrevis albus sp. nov., isolated from fresh water lack sediment.</title>
        <authorList>
            <person name="Zou Q."/>
        </authorList>
    </citation>
    <scope>NUCLEOTIDE SEQUENCE</scope>
    <source>
        <strain evidence="2">L22</strain>
    </source>
</reference>
<organism evidence="2 3">
    <name type="scientific">Methylobrevis albus</name>
    <dbReference type="NCBI Taxonomy" id="2793297"/>
    <lineage>
        <taxon>Bacteria</taxon>
        <taxon>Pseudomonadati</taxon>
        <taxon>Pseudomonadota</taxon>
        <taxon>Alphaproteobacteria</taxon>
        <taxon>Hyphomicrobiales</taxon>
        <taxon>Pleomorphomonadaceae</taxon>
        <taxon>Methylobrevis</taxon>
    </lineage>
</organism>
<protein>
    <submittedName>
        <fullName evidence="2">TerB family tellurite resistance protein</fullName>
    </submittedName>
</protein>
<dbReference type="InterPro" id="IPR007791">
    <property type="entry name" value="DjlA_N"/>
</dbReference>
<dbReference type="RefSeq" id="WP_197310288.1">
    <property type="nucleotide sequence ID" value="NZ_JADZLT010000042.1"/>
</dbReference>
<dbReference type="Gene3D" id="1.10.3680.10">
    <property type="entry name" value="TerB-like"/>
    <property type="match status" value="1"/>
</dbReference>
<evidence type="ECO:0000313" key="2">
    <source>
        <dbReference type="EMBL" id="MBH0237186.1"/>
    </source>
</evidence>
<dbReference type="SUPFAM" id="SSF158682">
    <property type="entry name" value="TerB-like"/>
    <property type="match status" value="1"/>
</dbReference>
<sequence length="152" mass="16796">MFDALMTMLRDLTGRDEADDGVVDVRLATAALMVHVVAIDGATTVSERETMRGALMKAFKLSGGRTDALIAEARRLDLEAVDLTGFTAVINRRLELPARERLIEILWELVYSDGLAQELEDDIIWRIADLLGVSSTVRLRLKKRIAATARGT</sequence>
<accession>A0A931I1E2</accession>
<dbReference type="AlphaFoldDB" id="A0A931I1E2"/>
<evidence type="ECO:0000313" key="3">
    <source>
        <dbReference type="Proteomes" id="UP000631694"/>
    </source>
</evidence>
<gene>
    <name evidence="2" type="ORF">I5731_05075</name>
</gene>
<dbReference type="InterPro" id="IPR029024">
    <property type="entry name" value="TerB-like"/>
</dbReference>
<proteinExistence type="predicted"/>